<keyword evidence="6 9" id="KW-0812">Transmembrane</keyword>
<dbReference type="Gene3D" id="1.20.1720.10">
    <property type="entry name" value="Multidrug resistance protein D"/>
    <property type="match status" value="1"/>
</dbReference>
<dbReference type="GO" id="GO:0005886">
    <property type="term" value="C:plasma membrane"/>
    <property type="evidence" value="ECO:0007669"/>
    <property type="project" value="UniProtKB-SubCell"/>
</dbReference>
<feature type="transmembrane region" description="Helical" evidence="9">
    <location>
        <begin position="246"/>
        <end position="264"/>
    </location>
</feature>
<dbReference type="PANTHER" id="PTHR23502:SF132">
    <property type="entry name" value="POLYAMINE TRANSPORTER 2-RELATED"/>
    <property type="match status" value="1"/>
</dbReference>
<comment type="similarity">
    <text evidence="2">Belongs to the major facilitator superfamily. Bcr/CmlA family.</text>
</comment>
<evidence type="ECO:0000313" key="12">
    <source>
        <dbReference type="Proteomes" id="UP000204221"/>
    </source>
</evidence>
<evidence type="ECO:0000256" key="5">
    <source>
        <dbReference type="ARBA" id="ARBA00022475"/>
    </source>
</evidence>
<feature type="transmembrane region" description="Helical" evidence="9">
    <location>
        <begin position="197"/>
        <end position="216"/>
    </location>
</feature>
<dbReference type="KEGG" id="ahg:AHOG_06605"/>
<dbReference type="GO" id="GO:1990961">
    <property type="term" value="P:xenobiotic detoxification by transmembrane export across the plasma membrane"/>
    <property type="evidence" value="ECO:0007669"/>
    <property type="project" value="InterPro"/>
</dbReference>
<protein>
    <submittedName>
        <fullName evidence="11">Bicyclomycin resistance protein</fullName>
    </submittedName>
</protein>
<dbReference type="InterPro" id="IPR001958">
    <property type="entry name" value="Tet-R_TetA/multi-R_MdtG-like"/>
</dbReference>
<evidence type="ECO:0000256" key="4">
    <source>
        <dbReference type="ARBA" id="ARBA00022448"/>
    </source>
</evidence>
<dbReference type="InterPro" id="IPR004812">
    <property type="entry name" value="Efflux_drug-R_Bcr/CmlA"/>
</dbReference>
<evidence type="ECO:0000256" key="6">
    <source>
        <dbReference type="ARBA" id="ARBA00022692"/>
    </source>
</evidence>
<keyword evidence="12" id="KW-1185">Reference proteome</keyword>
<dbReference type="NCBIfam" id="NF008314">
    <property type="entry name" value="PRK11102.1"/>
    <property type="match status" value="1"/>
</dbReference>
<dbReference type="Proteomes" id="UP000204221">
    <property type="component" value="Chromosome"/>
</dbReference>
<evidence type="ECO:0000313" key="11">
    <source>
        <dbReference type="EMBL" id="ASO18970.1"/>
    </source>
</evidence>
<dbReference type="PANTHER" id="PTHR23502">
    <property type="entry name" value="MAJOR FACILITATOR SUPERFAMILY"/>
    <property type="match status" value="1"/>
</dbReference>
<name>A0A221VZM6_9PSEU</name>
<dbReference type="EMBL" id="CP022521">
    <property type="protein sequence ID" value="ASO18970.1"/>
    <property type="molecule type" value="Genomic_DNA"/>
</dbReference>
<dbReference type="GO" id="GO:0042910">
    <property type="term" value="F:xenobiotic transmembrane transporter activity"/>
    <property type="evidence" value="ECO:0007669"/>
    <property type="project" value="InterPro"/>
</dbReference>
<accession>A0A221VZM6</accession>
<dbReference type="InterPro" id="IPR011701">
    <property type="entry name" value="MFS"/>
</dbReference>
<evidence type="ECO:0000256" key="8">
    <source>
        <dbReference type="ARBA" id="ARBA00023136"/>
    </source>
</evidence>
<feature type="transmembrane region" description="Helical" evidence="9">
    <location>
        <begin position="284"/>
        <end position="304"/>
    </location>
</feature>
<dbReference type="Pfam" id="PF07690">
    <property type="entry name" value="MFS_1"/>
    <property type="match status" value="1"/>
</dbReference>
<feature type="transmembrane region" description="Helical" evidence="9">
    <location>
        <begin position="367"/>
        <end position="389"/>
    </location>
</feature>
<evidence type="ECO:0000256" key="9">
    <source>
        <dbReference type="SAM" id="Phobius"/>
    </source>
</evidence>
<feature type="transmembrane region" description="Helical" evidence="9">
    <location>
        <begin position="311"/>
        <end position="330"/>
    </location>
</feature>
<keyword evidence="5" id="KW-1003">Cell membrane</keyword>
<keyword evidence="7 9" id="KW-1133">Transmembrane helix</keyword>
<evidence type="ECO:0000256" key="2">
    <source>
        <dbReference type="ARBA" id="ARBA00006236"/>
    </source>
</evidence>
<dbReference type="InterPro" id="IPR005829">
    <property type="entry name" value="Sugar_transporter_CS"/>
</dbReference>
<evidence type="ECO:0000256" key="1">
    <source>
        <dbReference type="ARBA" id="ARBA00004651"/>
    </source>
</evidence>
<dbReference type="InterPro" id="IPR020846">
    <property type="entry name" value="MFS_dom"/>
</dbReference>
<dbReference type="NCBIfam" id="TIGR00710">
    <property type="entry name" value="efflux_Bcr_CflA"/>
    <property type="match status" value="1"/>
</dbReference>
<dbReference type="PRINTS" id="PR01035">
    <property type="entry name" value="TCRTETA"/>
</dbReference>
<comment type="subcellular location">
    <subcellularLocation>
        <location evidence="1">Cell membrane</location>
        <topology evidence="1">Multi-pass membrane protein</topology>
    </subcellularLocation>
</comment>
<sequence>MLDRRGYRAQTPCTRLENSLSFTGRLTDTTRTAPSVPSRWRLALILGAITAVGPLSIDMYLPAFPDISVEFSSTAAQVQLTLTACLIGLAFGQLLAGPVSDALGRRRPLLVGVAVYLIASLLCAFAPSTTVLVVLRFVQGMAGAAGLVIARAVIRDLYTGVAAAKFFSMLMLVTGAAPILAPMIGSQLLSFTSWRGVFVILAVYGVVMGLAALFSLPDTLPREKRRRGGVKDTLGSFGRLFQDRSFVGYALAGGLSFATIFAYVSASPFVLQVVYEVSPQVYGLLFALNSVGILIFGQVNGWLVGRVAPRTLLNIGMASSVTASLVLLLLVSTGLFGLPGVMVALFVGVSSLGLVMPNATTLALAEYPNAAGAASALLGTLQFLLGALAAPLVSLGGEDTALPMALVMAVVSVGALVVYRTMTRPIPAEEQELAAVVTEQTGAEIAANGVR</sequence>
<evidence type="ECO:0000256" key="7">
    <source>
        <dbReference type="ARBA" id="ARBA00022989"/>
    </source>
</evidence>
<proteinExistence type="inferred from homology"/>
<feature type="transmembrane region" description="Helical" evidence="9">
    <location>
        <begin position="77"/>
        <end position="96"/>
    </location>
</feature>
<keyword evidence="4" id="KW-0813">Transport</keyword>
<dbReference type="SUPFAM" id="SSF103473">
    <property type="entry name" value="MFS general substrate transporter"/>
    <property type="match status" value="1"/>
</dbReference>
<gene>
    <name evidence="11" type="primary">bcr</name>
    <name evidence="11" type="ORF">AHOG_06605</name>
</gene>
<dbReference type="CDD" id="cd17320">
    <property type="entry name" value="MFS_MdfA_MDR_like"/>
    <property type="match status" value="1"/>
</dbReference>
<dbReference type="PROSITE" id="PS00216">
    <property type="entry name" value="SUGAR_TRANSPORT_1"/>
    <property type="match status" value="1"/>
</dbReference>
<organism evidence="11 12">
    <name type="scientific">Actinoalloteichus hoggarensis</name>
    <dbReference type="NCBI Taxonomy" id="1470176"/>
    <lineage>
        <taxon>Bacteria</taxon>
        <taxon>Bacillati</taxon>
        <taxon>Actinomycetota</taxon>
        <taxon>Actinomycetes</taxon>
        <taxon>Pseudonocardiales</taxon>
        <taxon>Pseudonocardiaceae</taxon>
        <taxon>Actinoalloteichus</taxon>
    </lineage>
</organism>
<reference evidence="11 12" key="1">
    <citation type="submission" date="2017-07" db="EMBL/GenBank/DDBJ databases">
        <title>Complete genome sequence of Actinoalloteichus hoggarensis DSM 45943, type strain of Actinoalloteichus hoggarensis.</title>
        <authorList>
            <person name="Ruckert C."/>
            <person name="Nouioui I."/>
            <person name="Willmese J."/>
            <person name="van Wezel G."/>
            <person name="Klenk H.-P."/>
            <person name="Kalinowski J."/>
            <person name="Zotchev S.B."/>
        </authorList>
    </citation>
    <scope>NUCLEOTIDE SEQUENCE [LARGE SCALE GENOMIC DNA]</scope>
    <source>
        <strain evidence="11 12">DSM 45943</strain>
    </source>
</reference>
<comment type="similarity">
    <text evidence="3">Belongs to the major facilitator superfamily. TCR/Tet family.</text>
</comment>
<dbReference type="AlphaFoldDB" id="A0A221VZM6"/>
<keyword evidence="8 9" id="KW-0472">Membrane</keyword>
<evidence type="ECO:0000259" key="10">
    <source>
        <dbReference type="PROSITE" id="PS50850"/>
    </source>
</evidence>
<feature type="transmembrane region" description="Helical" evidence="9">
    <location>
        <begin position="40"/>
        <end position="57"/>
    </location>
</feature>
<feature type="transmembrane region" description="Helical" evidence="9">
    <location>
        <begin position="133"/>
        <end position="154"/>
    </location>
</feature>
<feature type="transmembrane region" description="Helical" evidence="9">
    <location>
        <begin position="166"/>
        <end position="185"/>
    </location>
</feature>
<dbReference type="FunFam" id="1.20.1720.10:FF:000005">
    <property type="entry name" value="Bcr/CflA family efflux transporter"/>
    <property type="match status" value="1"/>
</dbReference>
<feature type="transmembrane region" description="Helical" evidence="9">
    <location>
        <begin position="108"/>
        <end position="127"/>
    </location>
</feature>
<feature type="domain" description="Major facilitator superfamily (MFS) profile" evidence="10">
    <location>
        <begin position="42"/>
        <end position="426"/>
    </location>
</feature>
<dbReference type="PROSITE" id="PS50850">
    <property type="entry name" value="MFS"/>
    <property type="match status" value="1"/>
</dbReference>
<dbReference type="InterPro" id="IPR036259">
    <property type="entry name" value="MFS_trans_sf"/>
</dbReference>
<feature type="transmembrane region" description="Helical" evidence="9">
    <location>
        <begin position="336"/>
        <end position="355"/>
    </location>
</feature>
<feature type="transmembrane region" description="Helical" evidence="9">
    <location>
        <begin position="401"/>
        <end position="419"/>
    </location>
</feature>
<evidence type="ECO:0000256" key="3">
    <source>
        <dbReference type="ARBA" id="ARBA00007520"/>
    </source>
</evidence>